<evidence type="ECO:0000259" key="1">
    <source>
        <dbReference type="PROSITE" id="PS50076"/>
    </source>
</evidence>
<dbReference type="Pfam" id="PF00226">
    <property type="entry name" value="DnaJ"/>
    <property type="match status" value="1"/>
</dbReference>
<dbReference type="Gene3D" id="1.10.287.110">
    <property type="entry name" value="DnaJ domain"/>
    <property type="match status" value="1"/>
</dbReference>
<dbReference type="InterPro" id="IPR001623">
    <property type="entry name" value="DnaJ_domain"/>
</dbReference>
<gene>
    <name evidence="2" type="ORF">QQ91_0014440</name>
</gene>
<evidence type="ECO:0000313" key="2">
    <source>
        <dbReference type="EMBL" id="MCM1984019.1"/>
    </source>
</evidence>
<feature type="domain" description="J" evidence="1">
    <location>
        <begin position="3"/>
        <end position="73"/>
    </location>
</feature>
<dbReference type="EMBL" id="JTHE03000084">
    <property type="protein sequence ID" value="MCM1984019.1"/>
    <property type="molecule type" value="Genomic_DNA"/>
</dbReference>
<dbReference type="SMART" id="SM00271">
    <property type="entry name" value="DnaJ"/>
    <property type="match status" value="1"/>
</dbReference>
<name>A0ABD4T6D2_9CYAN</name>
<protein>
    <recommendedName>
        <fullName evidence="1">J domain-containing protein</fullName>
    </recommendedName>
</protein>
<proteinExistence type="predicted"/>
<organism evidence="2 3">
    <name type="scientific">Lyngbya confervoides BDU141951</name>
    <dbReference type="NCBI Taxonomy" id="1574623"/>
    <lineage>
        <taxon>Bacteria</taxon>
        <taxon>Bacillati</taxon>
        <taxon>Cyanobacteriota</taxon>
        <taxon>Cyanophyceae</taxon>
        <taxon>Oscillatoriophycideae</taxon>
        <taxon>Oscillatoriales</taxon>
        <taxon>Microcoleaceae</taxon>
        <taxon>Lyngbya</taxon>
    </lineage>
</organism>
<accession>A0ABD4T6D2</accession>
<dbReference type="CDD" id="cd06257">
    <property type="entry name" value="DnaJ"/>
    <property type="match status" value="1"/>
</dbReference>
<dbReference type="PRINTS" id="PR00625">
    <property type="entry name" value="JDOMAIN"/>
</dbReference>
<keyword evidence="3" id="KW-1185">Reference proteome</keyword>
<dbReference type="PROSITE" id="PS50076">
    <property type="entry name" value="DNAJ_2"/>
    <property type="match status" value="1"/>
</dbReference>
<dbReference type="Proteomes" id="UP000031561">
    <property type="component" value="Unassembled WGS sequence"/>
</dbReference>
<dbReference type="RefSeq" id="WP_166282901.1">
    <property type="nucleotide sequence ID" value="NZ_JTHE03000084.1"/>
</dbReference>
<comment type="caution">
    <text evidence="2">The sequence shown here is derived from an EMBL/GenBank/DDBJ whole genome shotgun (WGS) entry which is preliminary data.</text>
</comment>
<evidence type="ECO:0000313" key="3">
    <source>
        <dbReference type="Proteomes" id="UP000031561"/>
    </source>
</evidence>
<sequence length="97" mass="10903">MPDHYDRLGVSAGATPAELKAAYHAKLREFPAHSHPQEFKAIRSAYEALRKAPQPQGDFFDLPPIQVELDETLITQMEQRARSAADVTLEDLILLTF</sequence>
<dbReference type="SUPFAM" id="SSF46565">
    <property type="entry name" value="Chaperone J-domain"/>
    <property type="match status" value="1"/>
</dbReference>
<dbReference type="InterPro" id="IPR036869">
    <property type="entry name" value="J_dom_sf"/>
</dbReference>
<dbReference type="AlphaFoldDB" id="A0ABD4T6D2"/>
<reference evidence="2 3" key="1">
    <citation type="journal article" date="2015" name="Genome Announc.">
        <title>Draft Genome Sequence of Filamentous Marine Cyanobacterium Lyngbya confervoides Strain BDU141951.</title>
        <authorList>
            <person name="Chandrababunaidu M.M."/>
            <person name="Sen D."/>
            <person name="Tripathy S."/>
        </authorList>
    </citation>
    <scope>NUCLEOTIDE SEQUENCE [LARGE SCALE GENOMIC DNA]</scope>
    <source>
        <strain evidence="2 3">BDU141951</strain>
    </source>
</reference>